<comment type="pathway">
    <text evidence="4 16">Cell wall biogenesis; peptidoglycan biosynthesis.</text>
</comment>
<feature type="domain" description="FAD-binding PCMH-type" evidence="17">
    <location>
        <begin position="41"/>
        <end position="206"/>
    </location>
</feature>
<dbReference type="GO" id="GO:0008360">
    <property type="term" value="P:regulation of cell shape"/>
    <property type="evidence" value="ECO:0007669"/>
    <property type="project" value="UniProtKB-KW"/>
</dbReference>
<evidence type="ECO:0000256" key="12">
    <source>
        <dbReference type="ARBA" id="ARBA00023002"/>
    </source>
</evidence>
<dbReference type="HAMAP" id="MF_00037">
    <property type="entry name" value="MurB"/>
    <property type="match status" value="1"/>
</dbReference>
<sequence>MTYKGMELLDKMNLAHIIKKIAGEQNVMIDEPMKNHSSFKVGGAADILVTPTSAFQLSEILKLCKKENVPIFIIGNGSNLIVSDKGIRGVVIKIFDNFSGCKVENNTMSVYAGTLLSKVSNIALKNELTGLEFAAGIPGTLGGAIAMNAGAYGGEMKDVVVETECMDLNGEIKVLRGSEHEFGYRTSHILKNSYIVLKSVLHLKKGNKQEIKELMDDLNRRRKEKQPLEMPSAGSVFKRPEGHFAGKLIEDCNLKGYRIGGAQVSEKHCGFIVNTGNATASDIQSLIKHIQETVKSTYGIELQTEVRIIGEK</sequence>
<comment type="cofactor">
    <cofactor evidence="1 16">
        <name>FAD</name>
        <dbReference type="ChEBI" id="CHEBI:57692"/>
    </cofactor>
</comment>
<dbReference type="PROSITE" id="PS51387">
    <property type="entry name" value="FAD_PCMH"/>
    <property type="match status" value="1"/>
</dbReference>
<evidence type="ECO:0000256" key="14">
    <source>
        <dbReference type="ARBA" id="ARBA00023316"/>
    </source>
</evidence>
<evidence type="ECO:0000256" key="11">
    <source>
        <dbReference type="ARBA" id="ARBA00022984"/>
    </source>
</evidence>
<dbReference type="NCBIfam" id="NF010480">
    <property type="entry name" value="PRK13905.1"/>
    <property type="match status" value="1"/>
</dbReference>
<dbReference type="GO" id="GO:0071555">
    <property type="term" value="P:cell wall organization"/>
    <property type="evidence" value="ECO:0007669"/>
    <property type="project" value="UniProtKB-KW"/>
</dbReference>
<comment type="subcellular location">
    <subcellularLocation>
        <location evidence="3 16">Cytoplasm</location>
    </subcellularLocation>
</comment>
<keyword evidence="5 16" id="KW-0963">Cytoplasm</keyword>
<dbReference type="Pfam" id="PF02873">
    <property type="entry name" value="MurB_C"/>
    <property type="match status" value="1"/>
</dbReference>
<evidence type="ECO:0000313" key="19">
    <source>
        <dbReference type="Proteomes" id="UP000233534"/>
    </source>
</evidence>
<keyword evidence="14 16" id="KW-0961">Cell wall biogenesis/degradation</keyword>
<evidence type="ECO:0000256" key="6">
    <source>
        <dbReference type="ARBA" id="ARBA00022618"/>
    </source>
</evidence>
<keyword evidence="8 16" id="KW-0274">FAD</keyword>
<keyword evidence="11 16" id="KW-0573">Peptidoglycan synthesis</keyword>
<keyword evidence="7 16" id="KW-0285">Flavoprotein</keyword>
<evidence type="ECO:0000259" key="17">
    <source>
        <dbReference type="PROSITE" id="PS51387"/>
    </source>
</evidence>
<dbReference type="InterPro" id="IPR036635">
    <property type="entry name" value="MurB_C_sf"/>
</dbReference>
<dbReference type="GO" id="GO:0009252">
    <property type="term" value="P:peptidoglycan biosynthetic process"/>
    <property type="evidence" value="ECO:0007669"/>
    <property type="project" value="UniProtKB-UniRule"/>
</dbReference>
<evidence type="ECO:0000256" key="1">
    <source>
        <dbReference type="ARBA" id="ARBA00001974"/>
    </source>
</evidence>
<reference evidence="18 19" key="1">
    <citation type="submission" date="2017-12" db="EMBL/GenBank/DDBJ databases">
        <title>Complete genome sequence of Herbivorax saccincola GGR1, a novel Cellulosome-producing hydrolytic bacterium in a thermophilic biogas plant, established by Illumina and Nanopore MinION sequencing.</title>
        <authorList>
            <person name="Pechtl A."/>
            <person name="Ruckert C."/>
            <person name="Koeck D.E."/>
            <person name="Maus I."/>
            <person name="Winkler A."/>
            <person name="Kalinowski J."/>
            <person name="Puhler A."/>
            <person name="Schwarz W.W."/>
            <person name="Zverlov V.V."/>
            <person name="Schluter A."/>
            <person name="Liebl W."/>
        </authorList>
    </citation>
    <scope>NUCLEOTIDE SEQUENCE [LARGE SCALE GENOMIC DNA]</scope>
    <source>
        <strain evidence="19">SR1</strain>
    </source>
</reference>
<evidence type="ECO:0000256" key="10">
    <source>
        <dbReference type="ARBA" id="ARBA00022960"/>
    </source>
</evidence>
<dbReference type="KEGG" id="hsc:HVS_12300"/>
<feature type="active site" evidence="16">
    <location>
        <position position="305"/>
    </location>
</feature>
<evidence type="ECO:0000256" key="9">
    <source>
        <dbReference type="ARBA" id="ARBA00022857"/>
    </source>
</evidence>
<evidence type="ECO:0000256" key="13">
    <source>
        <dbReference type="ARBA" id="ARBA00023306"/>
    </source>
</evidence>
<dbReference type="Proteomes" id="UP000233534">
    <property type="component" value="Chromosome"/>
</dbReference>
<evidence type="ECO:0000256" key="7">
    <source>
        <dbReference type="ARBA" id="ARBA00022630"/>
    </source>
</evidence>
<comment type="catalytic activity">
    <reaction evidence="15 16">
        <text>UDP-N-acetyl-alpha-D-muramate + NADP(+) = UDP-N-acetyl-3-O-(1-carboxyvinyl)-alpha-D-glucosamine + NADPH + H(+)</text>
        <dbReference type="Rhea" id="RHEA:12248"/>
        <dbReference type="ChEBI" id="CHEBI:15378"/>
        <dbReference type="ChEBI" id="CHEBI:57783"/>
        <dbReference type="ChEBI" id="CHEBI:58349"/>
        <dbReference type="ChEBI" id="CHEBI:68483"/>
        <dbReference type="ChEBI" id="CHEBI:70757"/>
        <dbReference type="EC" id="1.3.1.98"/>
    </reaction>
</comment>
<evidence type="ECO:0000256" key="2">
    <source>
        <dbReference type="ARBA" id="ARBA00003921"/>
    </source>
</evidence>
<dbReference type="InterPro" id="IPR016166">
    <property type="entry name" value="FAD-bd_PCMH"/>
</dbReference>
<dbReference type="UniPathway" id="UPA00219"/>
<organism evidence="18 19">
    <name type="scientific">Acetivibrio saccincola</name>
    <dbReference type="NCBI Taxonomy" id="1677857"/>
    <lineage>
        <taxon>Bacteria</taxon>
        <taxon>Bacillati</taxon>
        <taxon>Bacillota</taxon>
        <taxon>Clostridia</taxon>
        <taxon>Eubacteriales</taxon>
        <taxon>Oscillospiraceae</taxon>
        <taxon>Acetivibrio</taxon>
    </lineage>
</organism>
<evidence type="ECO:0000313" key="18">
    <source>
        <dbReference type="EMBL" id="AUG58337.1"/>
    </source>
</evidence>
<accession>A0A2K9E3M6</accession>
<dbReference type="GO" id="GO:0008762">
    <property type="term" value="F:UDP-N-acetylmuramate dehydrogenase activity"/>
    <property type="evidence" value="ECO:0007669"/>
    <property type="project" value="UniProtKB-UniRule"/>
</dbReference>
<comment type="function">
    <text evidence="2 16">Cell wall formation.</text>
</comment>
<dbReference type="InterPro" id="IPR016169">
    <property type="entry name" value="FAD-bd_PCMH_sub2"/>
</dbReference>
<evidence type="ECO:0000256" key="4">
    <source>
        <dbReference type="ARBA" id="ARBA00004752"/>
    </source>
</evidence>
<dbReference type="NCBIfam" id="TIGR00179">
    <property type="entry name" value="murB"/>
    <property type="match status" value="1"/>
</dbReference>
<evidence type="ECO:0000256" key="3">
    <source>
        <dbReference type="ARBA" id="ARBA00004496"/>
    </source>
</evidence>
<dbReference type="GO" id="GO:0051301">
    <property type="term" value="P:cell division"/>
    <property type="evidence" value="ECO:0007669"/>
    <property type="project" value="UniProtKB-KW"/>
</dbReference>
<dbReference type="PANTHER" id="PTHR21071">
    <property type="entry name" value="UDP-N-ACETYLENOLPYRUVOYLGLUCOSAMINE REDUCTASE"/>
    <property type="match status" value="1"/>
</dbReference>
<gene>
    <name evidence="16 18" type="primary">murB</name>
    <name evidence="18" type="ORF">HVS_12300</name>
</gene>
<dbReference type="EMBL" id="CP025197">
    <property type="protein sequence ID" value="AUG58337.1"/>
    <property type="molecule type" value="Genomic_DNA"/>
</dbReference>
<dbReference type="Gene3D" id="3.30.465.10">
    <property type="match status" value="1"/>
</dbReference>
<keyword evidence="6 16" id="KW-0132">Cell division</keyword>
<name>A0A2K9E3M6_9FIRM</name>
<evidence type="ECO:0000256" key="5">
    <source>
        <dbReference type="ARBA" id="ARBA00022490"/>
    </source>
</evidence>
<dbReference type="PANTHER" id="PTHR21071:SF4">
    <property type="entry name" value="UDP-N-ACETYLENOLPYRUVOYLGLUCOSAMINE REDUCTASE"/>
    <property type="match status" value="1"/>
</dbReference>
<keyword evidence="10 16" id="KW-0133">Cell shape</keyword>
<dbReference type="InterPro" id="IPR003170">
    <property type="entry name" value="MurB"/>
</dbReference>
<feature type="active site" evidence="16">
    <location>
        <position position="185"/>
    </location>
</feature>
<evidence type="ECO:0000256" key="16">
    <source>
        <dbReference type="HAMAP-Rule" id="MF_00037"/>
    </source>
</evidence>
<dbReference type="Pfam" id="PF01565">
    <property type="entry name" value="FAD_binding_4"/>
    <property type="match status" value="1"/>
</dbReference>
<comment type="similarity">
    <text evidence="16">Belongs to the MurB family.</text>
</comment>
<protein>
    <recommendedName>
        <fullName evidence="16">UDP-N-acetylenolpyruvoylglucosamine reductase</fullName>
        <ecNumber evidence="16">1.3.1.98</ecNumber>
    </recommendedName>
    <alternativeName>
        <fullName evidence="16">UDP-N-acetylmuramate dehydrogenase</fullName>
    </alternativeName>
</protein>
<keyword evidence="9 16" id="KW-0521">NADP</keyword>
<dbReference type="Gene3D" id="3.90.78.10">
    <property type="entry name" value="UDP-N-acetylenolpyruvoylglucosamine reductase, C-terminal domain"/>
    <property type="match status" value="1"/>
</dbReference>
<dbReference type="EC" id="1.3.1.98" evidence="16"/>
<dbReference type="Gene3D" id="3.30.43.10">
    <property type="entry name" value="Uridine Diphospho-n-acetylenolpyruvylglucosamine Reductase, domain 2"/>
    <property type="match status" value="1"/>
</dbReference>
<dbReference type="InterPro" id="IPR016167">
    <property type="entry name" value="FAD-bd_PCMH_sub1"/>
</dbReference>
<dbReference type="GO" id="GO:0005829">
    <property type="term" value="C:cytosol"/>
    <property type="evidence" value="ECO:0007669"/>
    <property type="project" value="TreeGrafter"/>
</dbReference>
<proteinExistence type="inferred from homology"/>
<keyword evidence="13 16" id="KW-0131">Cell cycle</keyword>
<feature type="active site" description="Proton donor" evidence="16">
    <location>
        <position position="235"/>
    </location>
</feature>
<dbReference type="AlphaFoldDB" id="A0A2K9E3M6"/>
<dbReference type="InterPro" id="IPR036318">
    <property type="entry name" value="FAD-bd_PCMH-like_sf"/>
</dbReference>
<evidence type="ECO:0000256" key="8">
    <source>
        <dbReference type="ARBA" id="ARBA00022827"/>
    </source>
</evidence>
<keyword evidence="19" id="KW-1185">Reference proteome</keyword>
<dbReference type="SUPFAM" id="SSF56176">
    <property type="entry name" value="FAD-binding/transporter-associated domain-like"/>
    <property type="match status" value="1"/>
</dbReference>
<keyword evidence="12 16" id="KW-0560">Oxidoreductase</keyword>
<dbReference type="InterPro" id="IPR006094">
    <property type="entry name" value="Oxid_FAD_bind_N"/>
</dbReference>
<dbReference type="SUPFAM" id="SSF56194">
    <property type="entry name" value="Uridine diphospho-N-Acetylenolpyruvylglucosamine reductase, MurB, C-terminal domain"/>
    <property type="match status" value="1"/>
</dbReference>
<dbReference type="InterPro" id="IPR011601">
    <property type="entry name" value="MurB_C"/>
</dbReference>
<dbReference type="GO" id="GO:0071949">
    <property type="term" value="F:FAD binding"/>
    <property type="evidence" value="ECO:0007669"/>
    <property type="project" value="InterPro"/>
</dbReference>
<evidence type="ECO:0000256" key="15">
    <source>
        <dbReference type="ARBA" id="ARBA00048914"/>
    </source>
</evidence>